<feature type="chain" id="PRO_5035275867" description="SCP domain-containing protein" evidence="4">
    <location>
        <begin position="26"/>
        <end position="165"/>
    </location>
</feature>
<keyword evidence="7" id="KW-1185">Reference proteome</keyword>
<keyword evidence="2 4" id="KW-0732">Signal</keyword>
<evidence type="ECO:0000256" key="4">
    <source>
        <dbReference type="SAM" id="SignalP"/>
    </source>
</evidence>
<reference evidence="6 7" key="1">
    <citation type="submission" date="2020-08" db="EMBL/GenBank/DDBJ databases">
        <title>Plant Genome Project.</title>
        <authorList>
            <person name="Zhang R.-G."/>
        </authorList>
    </citation>
    <scope>NUCLEOTIDE SEQUENCE [LARGE SCALE GENOMIC DNA]</scope>
    <source>
        <tissue evidence="6">Rhizome</tissue>
    </source>
</reference>
<gene>
    <name evidence="6" type="ORF">ZIOFF_065257</name>
</gene>
<comment type="similarity">
    <text evidence="1">Belongs to the CRISP family.</text>
</comment>
<name>A0A8J5EZT6_ZINOF</name>
<dbReference type="SMART" id="SM00198">
    <property type="entry name" value="SCP"/>
    <property type="match status" value="1"/>
</dbReference>
<dbReference type="InterPro" id="IPR018244">
    <property type="entry name" value="Allrgn_V5/Tpx1_CS"/>
</dbReference>
<organism evidence="6 7">
    <name type="scientific">Zingiber officinale</name>
    <name type="common">Ginger</name>
    <name type="synonym">Amomum zingiber</name>
    <dbReference type="NCBI Taxonomy" id="94328"/>
    <lineage>
        <taxon>Eukaryota</taxon>
        <taxon>Viridiplantae</taxon>
        <taxon>Streptophyta</taxon>
        <taxon>Embryophyta</taxon>
        <taxon>Tracheophyta</taxon>
        <taxon>Spermatophyta</taxon>
        <taxon>Magnoliopsida</taxon>
        <taxon>Liliopsida</taxon>
        <taxon>Zingiberales</taxon>
        <taxon>Zingiberaceae</taxon>
        <taxon>Zingiber</taxon>
    </lineage>
</organism>
<evidence type="ECO:0000256" key="3">
    <source>
        <dbReference type="ARBA" id="ARBA00023157"/>
    </source>
</evidence>
<keyword evidence="3" id="KW-1015">Disulfide bond</keyword>
<protein>
    <recommendedName>
        <fullName evidence="5">SCP domain-containing protein</fullName>
    </recommendedName>
</protein>
<sequence>MTSSFLLALVCAAAVALAVAPAVVAQNSPQDYVNAHNAARANVGAGLPPVSWDSRVATYAQNYANQRARDCQLVHSGGPYGENIFWGSGRDYTAADAVRAWVAERQYYDYASNTCATGQVCGHYTQVVWRSSTAIGCGRVRCDSGAIFIICNYNPPGNFIGERPY</sequence>
<feature type="domain" description="SCP" evidence="5">
    <location>
        <begin position="27"/>
        <end position="161"/>
    </location>
</feature>
<dbReference type="GO" id="GO:0005576">
    <property type="term" value="C:extracellular region"/>
    <property type="evidence" value="ECO:0007669"/>
    <property type="project" value="InterPro"/>
</dbReference>
<dbReference type="InterPro" id="IPR001283">
    <property type="entry name" value="CRISP-related"/>
</dbReference>
<evidence type="ECO:0000259" key="5">
    <source>
        <dbReference type="SMART" id="SM00198"/>
    </source>
</evidence>
<evidence type="ECO:0000256" key="2">
    <source>
        <dbReference type="ARBA" id="ARBA00022729"/>
    </source>
</evidence>
<accession>A0A8J5EZT6</accession>
<dbReference type="InterPro" id="IPR014044">
    <property type="entry name" value="CAP_dom"/>
</dbReference>
<dbReference type="CDD" id="cd05381">
    <property type="entry name" value="CAP_PR-1"/>
    <property type="match status" value="1"/>
</dbReference>
<evidence type="ECO:0000313" key="7">
    <source>
        <dbReference type="Proteomes" id="UP000734854"/>
    </source>
</evidence>
<dbReference type="PANTHER" id="PTHR10334">
    <property type="entry name" value="CYSTEINE-RICH SECRETORY PROTEIN-RELATED"/>
    <property type="match status" value="1"/>
</dbReference>
<comment type="caution">
    <text evidence="6">The sequence shown here is derived from an EMBL/GenBank/DDBJ whole genome shotgun (WGS) entry which is preliminary data.</text>
</comment>
<dbReference type="Pfam" id="PF00188">
    <property type="entry name" value="CAP"/>
    <property type="match status" value="1"/>
</dbReference>
<dbReference type="GO" id="GO:0098542">
    <property type="term" value="P:defense response to other organism"/>
    <property type="evidence" value="ECO:0007669"/>
    <property type="project" value="UniProtKB-ARBA"/>
</dbReference>
<dbReference type="EMBL" id="JACMSC010000018">
    <property type="protein sequence ID" value="KAG6476022.1"/>
    <property type="molecule type" value="Genomic_DNA"/>
</dbReference>
<dbReference type="OrthoDB" id="337038at2759"/>
<dbReference type="PROSITE" id="PS01009">
    <property type="entry name" value="CRISP_1"/>
    <property type="match status" value="1"/>
</dbReference>
<dbReference type="FunFam" id="3.40.33.10:FF:000006">
    <property type="entry name" value="Putative pathogenesis-related protein 1"/>
    <property type="match status" value="1"/>
</dbReference>
<dbReference type="AlphaFoldDB" id="A0A8J5EZT6"/>
<proteinExistence type="inferred from homology"/>
<evidence type="ECO:0000313" key="6">
    <source>
        <dbReference type="EMBL" id="KAG6476022.1"/>
    </source>
</evidence>
<dbReference type="PROSITE" id="PS01010">
    <property type="entry name" value="CRISP_2"/>
    <property type="match status" value="1"/>
</dbReference>
<dbReference type="Proteomes" id="UP000734854">
    <property type="component" value="Unassembled WGS sequence"/>
</dbReference>
<evidence type="ECO:0000256" key="1">
    <source>
        <dbReference type="ARBA" id="ARBA00009923"/>
    </source>
</evidence>
<feature type="signal peptide" evidence="4">
    <location>
        <begin position="1"/>
        <end position="25"/>
    </location>
</feature>